<dbReference type="Pfam" id="PF08443">
    <property type="entry name" value="RimK"/>
    <property type="match status" value="1"/>
</dbReference>
<feature type="domain" description="ATP-grasp" evidence="8">
    <location>
        <begin position="110"/>
        <end position="296"/>
    </location>
</feature>
<name>A0A2M7Z7K0_9BACT</name>
<sequence length="298" mass="33176">MKKVFILSTCTPGKTSSSLKYFRKAASKLDIKLKIIFADQCHLEIYDKKLTVFENNIPLKGIKKILFRKAISSSSNVFQKSLIHQLKLIGVTVINDFDGTAITRDQFHTLQVLSINNIATPKSFLLGSTDQIDSVIKHLGKPPYITKILDSRQGRGVFIVESKRSLRSLASTIVGNKDFEPLLIQEYIPEAKGKDLRVFVIGDKIVAAMERRAVRRGEFRSNFKLGGTVNKIDLTEEEKEMALKATKICGLHISGIDIIRTKDGPKIIEVNSSPGMKGIMQATGVNIPAEILKYSVNE</sequence>
<keyword evidence="5 7" id="KW-0067">ATP-binding</keyword>
<evidence type="ECO:0000313" key="9">
    <source>
        <dbReference type="EMBL" id="PJA90127.1"/>
    </source>
</evidence>
<dbReference type="InterPro" id="IPR013815">
    <property type="entry name" value="ATP_grasp_subdomain_1"/>
</dbReference>
<dbReference type="InterPro" id="IPR011761">
    <property type="entry name" value="ATP-grasp"/>
</dbReference>
<evidence type="ECO:0000256" key="6">
    <source>
        <dbReference type="ARBA" id="ARBA00022842"/>
    </source>
</evidence>
<dbReference type="PANTHER" id="PTHR21621:SF0">
    <property type="entry name" value="BETA-CITRYLGLUTAMATE SYNTHASE B-RELATED"/>
    <property type="match status" value="1"/>
</dbReference>
<dbReference type="GO" id="GO:0005524">
    <property type="term" value="F:ATP binding"/>
    <property type="evidence" value="ECO:0007669"/>
    <property type="project" value="UniProtKB-UniRule"/>
</dbReference>
<organism evidence="9 10">
    <name type="scientific">Candidatus Magasanikbacteria bacterium CG_4_9_14_3_um_filter_32_9</name>
    <dbReference type="NCBI Taxonomy" id="1974644"/>
    <lineage>
        <taxon>Bacteria</taxon>
        <taxon>Candidatus Magasanikiibacteriota</taxon>
    </lineage>
</organism>
<dbReference type="Proteomes" id="UP000230843">
    <property type="component" value="Unassembled WGS sequence"/>
</dbReference>
<dbReference type="GO" id="GO:0018169">
    <property type="term" value="F:ribosomal S6-glutamic acid ligase activity"/>
    <property type="evidence" value="ECO:0007669"/>
    <property type="project" value="TreeGrafter"/>
</dbReference>
<keyword evidence="4 7" id="KW-0547">Nucleotide-binding</keyword>
<evidence type="ECO:0000256" key="4">
    <source>
        <dbReference type="ARBA" id="ARBA00022741"/>
    </source>
</evidence>
<evidence type="ECO:0000256" key="2">
    <source>
        <dbReference type="ARBA" id="ARBA00022598"/>
    </source>
</evidence>
<dbReference type="AlphaFoldDB" id="A0A2M7Z7K0"/>
<dbReference type="Gene3D" id="3.40.50.20">
    <property type="match status" value="1"/>
</dbReference>
<dbReference type="Gene3D" id="3.30.470.20">
    <property type="entry name" value="ATP-grasp fold, B domain"/>
    <property type="match status" value="1"/>
</dbReference>
<keyword evidence="3" id="KW-0479">Metal-binding</keyword>
<evidence type="ECO:0000256" key="7">
    <source>
        <dbReference type="PROSITE-ProRule" id="PRU00409"/>
    </source>
</evidence>
<dbReference type="GO" id="GO:0009432">
    <property type="term" value="P:SOS response"/>
    <property type="evidence" value="ECO:0007669"/>
    <property type="project" value="TreeGrafter"/>
</dbReference>
<evidence type="ECO:0000259" key="8">
    <source>
        <dbReference type="PROSITE" id="PS50975"/>
    </source>
</evidence>
<comment type="caution">
    <text evidence="9">The sequence shown here is derived from an EMBL/GenBank/DDBJ whole genome shotgun (WGS) entry which is preliminary data.</text>
</comment>
<dbReference type="EMBL" id="PFVJ01000024">
    <property type="protein sequence ID" value="PJA90127.1"/>
    <property type="molecule type" value="Genomic_DNA"/>
</dbReference>
<evidence type="ECO:0000256" key="1">
    <source>
        <dbReference type="ARBA" id="ARBA00001946"/>
    </source>
</evidence>
<dbReference type="SUPFAM" id="SSF56059">
    <property type="entry name" value="Glutathione synthetase ATP-binding domain-like"/>
    <property type="match status" value="1"/>
</dbReference>
<dbReference type="FunFam" id="3.30.470.20:FF:000058">
    <property type="entry name" value="Alpha-aminoadipate--LysW ligase LysX protein"/>
    <property type="match status" value="1"/>
</dbReference>
<gene>
    <name evidence="9" type="ORF">CO137_01025</name>
</gene>
<dbReference type="Gene3D" id="3.30.1490.20">
    <property type="entry name" value="ATP-grasp fold, A domain"/>
    <property type="match status" value="1"/>
</dbReference>
<reference evidence="10" key="1">
    <citation type="submission" date="2017-09" db="EMBL/GenBank/DDBJ databases">
        <title>Depth-based differentiation of microbial function through sediment-hosted aquifers and enrichment of novel symbionts in the deep terrestrial subsurface.</title>
        <authorList>
            <person name="Probst A.J."/>
            <person name="Ladd B."/>
            <person name="Jarett J.K."/>
            <person name="Geller-Mcgrath D.E."/>
            <person name="Sieber C.M.K."/>
            <person name="Emerson J.B."/>
            <person name="Anantharaman K."/>
            <person name="Thomas B.C."/>
            <person name="Malmstrom R."/>
            <person name="Stieglmeier M."/>
            <person name="Klingl A."/>
            <person name="Woyke T."/>
            <person name="Ryan C.M."/>
            <person name="Banfield J.F."/>
        </authorList>
    </citation>
    <scope>NUCLEOTIDE SEQUENCE [LARGE SCALE GENOMIC DNA]</scope>
</reference>
<protein>
    <recommendedName>
        <fullName evidence="8">ATP-grasp domain-containing protein</fullName>
    </recommendedName>
</protein>
<keyword evidence="2" id="KW-0436">Ligase</keyword>
<dbReference type="PROSITE" id="PS50975">
    <property type="entry name" value="ATP_GRASP"/>
    <property type="match status" value="1"/>
</dbReference>
<accession>A0A2M7Z7K0</accession>
<comment type="cofactor">
    <cofactor evidence="1">
        <name>Mg(2+)</name>
        <dbReference type="ChEBI" id="CHEBI:18420"/>
    </cofactor>
</comment>
<dbReference type="InterPro" id="IPR004666">
    <property type="entry name" value="Rp_bS6_RimK/Lys_biosynth_LsyX"/>
</dbReference>
<dbReference type="GO" id="GO:0046872">
    <property type="term" value="F:metal ion binding"/>
    <property type="evidence" value="ECO:0007669"/>
    <property type="project" value="UniProtKB-KW"/>
</dbReference>
<evidence type="ECO:0000256" key="5">
    <source>
        <dbReference type="ARBA" id="ARBA00022840"/>
    </source>
</evidence>
<dbReference type="InterPro" id="IPR013651">
    <property type="entry name" value="ATP-grasp_RimK-type"/>
</dbReference>
<evidence type="ECO:0000256" key="3">
    <source>
        <dbReference type="ARBA" id="ARBA00022723"/>
    </source>
</evidence>
<dbReference type="PANTHER" id="PTHR21621">
    <property type="entry name" value="RIBOSOMAL PROTEIN S6 MODIFICATION PROTEIN"/>
    <property type="match status" value="1"/>
</dbReference>
<dbReference type="GO" id="GO:0005737">
    <property type="term" value="C:cytoplasm"/>
    <property type="evidence" value="ECO:0007669"/>
    <property type="project" value="TreeGrafter"/>
</dbReference>
<evidence type="ECO:0000313" key="10">
    <source>
        <dbReference type="Proteomes" id="UP000230843"/>
    </source>
</evidence>
<keyword evidence="6" id="KW-0460">Magnesium</keyword>
<dbReference type="NCBIfam" id="TIGR00768">
    <property type="entry name" value="rimK_fam"/>
    <property type="match status" value="1"/>
</dbReference>
<proteinExistence type="predicted"/>